<dbReference type="OrthoDB" id="8442303at2"/>
<reference evidence="1 2" key="1">
    <citation type="submission" date="2016-10" db="EMBL/GenBank/DDBJ databases">
        <authorList>
            <person name="de Groot N.N."/>
        </authorList>
    </citation>
    <scope>NUCLEOTIDE SEQUENCE [LARGE SCALE GENOMIC DNA]</scope>
    <source>
        <strain evidence="1 2">Nm1</strain>
    </source>
</reference>
<gene>
    <name evidence="1" type="ORF">SAMN05421881_10404</name>
</gene>
<proteinExistence type="predicted"/>
<dbReference type="AlphaFoldDB" id="A0A1H3KGV3"/>
<name>A0A1H3KGV3_9PROT</name>
<dbReference type="Proteomes" id="UP000198640">
    <property type="component" value="Unassembled WGS sequence"/>
</dbReference>
<dbReference type="RefSeq" id="WP_090414649.1">
    <property type="nucleotide sequence ID" value="NZ_FNOY01000040.1"/>
</dbReference>
<dbReference type="STRING" id="44576.SAMN05421881_10404"/>
<dbReference type="EMBL" id="FNOY01000040">
    <property type="protein sequence ID" value="SDY50824.1"/>
    <property type="molecule type" value="Genomic_DNA"/>
</dbReference>
<evidence type="ECO:0000313" key="2">
    <source>
        <dbReference type="Proteomes" id="UP000198640"/>
    </source>
</evidence>
<sequence length="337" mass="38680">MSQPKKIYLSEFAVNLFSGKWIIISANQLMAGGTMGEKEQEVANNSHIYLICKTPSISFSNKSFSYINGIASGHINYKVDGEVREKEFSFEFPLLDGAVEVKLAKYPHREFSAYDANGNEVRYLPASVVSVCTGWHLSNNELRDLEVLYVGQAYGDGNRSAFDRLKSHSTLQKILAQASYDSPDSEIVVLTFEYAPYRVISQIDGRAKDVISDYRDIDRFRNIINTPLTEYQQICLIEAGLIRYFQPYYNSFYKDNFPNDKHKILESCYDLDFSGLIVEINTEELRYCLFSEKARPNFHHICQIDILDPDKRWGFFHYSNGDGSVFKMPEVIQRASK</sequence>
<keyword evidence="2" id="KW-1185">Reference proteome</keyword>
<protein>
    <submittedName>
        <fullName evidence="1">Uncharacterized protein</fullName>
    </submittedName>
</protein>
<accession>A0A1H3KGV3</accession>
<evidence type="ECO:0000313" key="1">
    <source>
        <dbReference type="EMBL" id="SDY50824.1"/>
    </source>
</evidence>
<organism evidence="1 2">
    <name type="scientific">Nitrosomonas halophila</name>
    <dbReference type="NCBI Taxonomy" id="44576"/>
    <lineage>
        <taxon>Bacteria</taxon>
        <taxon>Pseudomonadati</taxon>
        <taxon>Pseudomonadota</taxon>
        <taxon>Betaproteobacteria</taxon>
        <taxon>Nitrosomonadales</taxon>
        <taxon>Nitrosomonadaceae</taxon>
        <taxon>Nitrosomonas</taxon>
    </lineage>
</organism>